<feature type="binding site" evidence="10">
    <location>
        <position position="341"/>
    </location>
    <ligand>
        <name>(2R)-2-phosphoglycerate</name>
        <dbReference type="ChEBI" id="CHEBI:58289"/>
    </ligand>
</feature>
<feature type="binding site" evidence="10">
    <location>
        <position position="370"/>
    </location>
    <ligand>
        <name>(2R)-2-phosphoglycerate</name>
        <dbReference type="ChEBI" id="CHEBI:58289"/>
    </ligand>
</feature>
<reference evidence="16 17" key="1">
    <citation type="journal article" date="2015" name="Genome Announc.">
        <title>Genome Assemblies of Three Soil-Associated Devosia species: D. insulae, D. limi, and D. soli.</title>
        <authorList>
            <person name="Hassan Y.I."/>
            <person name="Lepp D."/>
            <person name="Zhou T."/>
        </authorList>
    </citation>
    <scope>NUCLEOTIDE SEQUENCE [LARGE SCALE GENOMIC DNA]</scope>
    <source>
        <strain evidence="16 17">DS-56</strain>
    </source>
</reference>
<dbReference type="SMART" id="SM01192">
    <property type="entry name" value="Enolase_C"/>
    <property type="match status" value="1"/>
</dbReference>
<evidence type="ECO:0000256" key="1">
    <source>
        <dbReference type="ARBA" id="ARBA00005031"/>
    </source>
</evidence>
<dbReference type="GO" id="GO:0000287">
    <property type="term" value="F:magnesium ion binding"/>
    <property type="evidence" value="ECO:0007669"/>
    <property type="project" value="UniProtKB-UniRule"/>
</dbReference>
<keyword evidence="7 10" id="KW-0324">Glycolysis</keyword>
<dbReference type="GO" id="GO:0009986">
    <property type="term" value="C:cell surface"/>
    <property type="evidence" value="ECO:0007669"/>
    <property type="project" value="UniProtKB-SubCell"/>
</dbReference>
<dbReference type="SUPFAM" id="SSF54826">
    <property type="entry name" value="Enolase N-terminal domain-like"/>
    <property type="match status" value="1"/>
</dbReference>
<dbReference type="HAMAP" id="MF_00318">
    <property type="entry name" value="Enolase"/>
    <property type="match status" value="1"/>
</dbReference>
<dbReference type="RefSeq" id="WP_069911497.1">
    <property type="nucleotide sequence ID" value="NZ_LAJE02000301.1"/>
</dbReference>
<evidence type="ECO:0000256" key="5">
    <source>
        <dbReference type="ARBA" id="ARBA00022525"/>
    </source>
</evidence>
<dbReference type="InterPro" id="IPR020811">
    <property type="entry name" value="Enolase_N"/>
</dbReference>
<evidence type="ECO:0000256" key="6">
    <source>
        <dbReference type="ARBA" id="ARBA00022842"/>
    </source>
</evidence>
<keyword evidence="6 10" id="KW-0460">Magnesium</keyword>
<feature type="domain" description="Enolase N-terminal" evidence="15">
    <location>
        <begin position="4"/>
        <end position="133"/>
    </location>
</feature>
<feature type="active site" description="Proton acceptor" evidence="10 11">
    <location>
        <position position="341"/>
    </location>
</feature>
<dbReference type="SMART" id="SM01193">
    <property type="entry name" value="Enolase_N"/>
    <property type="match status" value="1"/>
</dbReference>
<comment type="caution">
    <text evidence="16">The sequence shown here is derived from an EMBL/GenBank/DDBJ whole genome shotgun (WGS) entry which is preliminary data.</text>
</comment>
<name>A0A1E5XL55_9HYPH</name>
<feature type="domain" description="Enolase C-terminal TIM barrel" evidence="14">
    <location>
        <begin position="143"/>
        <end position="423"/>
    </location>
</feature>
<proteinExistence type="inferred from homology"/>
<dbReference type="SFLD" id="SFLDG00178">
    <property type="entry name" value="enolase"/>
    <property type="match status" value="1"/>
</dbReference>
<dbReference type="SFLD" id="SFLDS00001">
    <property type="entry name" value="Enolase"/>
    <property type="match status" value="1"/>
</dbReference>
<keyword evidence="10 12" id="KW-0479">Metal-binding</keyword>
<dbReference type="EC" id="4.2.1.11" evidence="3 10"/>
<dbReference type="PIRSF" id="PIRSF001400">
    <property type="entry name" value="Enolase"/>
    <property type="match status" value="1"/>
</dbReference>
<organism evidence="16 17">
    <name type="scientific">Devosia insulae DS-56</name>
    <dbReference type="NCBI Taxonomy" id="1116389"/>
    <lineage>
        <taxon>Bacteria</taxon>
        <taxon>Pseudomonadati</taxon>
        <taxon>Pseudomonadota</taxon>
        <taxon>Alphaproteobacteria</taxon>
        <taxon>Hyphomicrobiales</taxon>
        <taxon>Devosiaceae</taxon>
        <taxon>Devosia</taxon>
    </lineage>
</organism>
<dbReference type="Pfam" id="PF03952">
    <property type="entry name" value="Enolase_N"/>
    <property type="match status" value="1"/>
</dbReference>
<feature type="binding site" evidence="10 12">
    <location>
        <position position="246"/>
    </location>
    <ligand>
        <name>Mg(2+)</name>
        <dbReference type="ChEBI" id="CHEBI:18420"/>
    </ligand>
</feature>
<dbReference type="Gene3D" id="3.30.390.10">
    <property type="entry name" value="Enolase-like, N-terminal domain"/>
    <property type="match status" value="1"/>
</dbReference>
<dbReference type="OrthoDB" id="4577602at2"/>
<dbReference type="InterPro" id="IPR029017">
    <property type="entry name" value="Enolase-like_N"/>
</dbReference>
<feature type="binding site" evidence="10">
    <location>
        <position position="371"/>
    </location>
    <ligand>
        <name>(2R)-2-phosphoglycerate</name>
        <dbReference type="ChEBI" id="CHEBI:58289"/>
    </ligand>
</feature>
<dbReference type="SFLD" id="SFLDF00002">
    <property type="entry name" value="enolase"/>
    <property type="match status" value="1"/>
</dbReference>
<comment type="pathway">
    <text evidence="1 10">Carbohydrate degradation; glycolysis; pyruvate from D-glyceraldehyde 3-phosphate: step 4/5.</text>
</comment>
<dbReference type="InterPro" id="IPR020810">
    <property type="entry name" value="Enolase_C"/>
</dbReference>
<evidence type="ECO:0000256" key="3">
    <source>
        <dbReference type="ARBA" id="ARBA00012058"/>
    </source>
</evidence>
<comment type="catalytic activity">
    <reaction evidence="10">
        <text>(2R)-2-phosphoglycerate = phosphoenolpyruvate + H2O</text>
        <dbReference type="Rhea" id="RHEA:10164"/>
        <dbReference type="ChEBI" id="CHEBI:15377"/>
        <dbReference type="ChEBI" id="CHEBI:58289"/>
        <dbReference type="ChEBI" id="CHEBI:58702"/>
        <dbReference type="EC" id="4.2.1.11"/>
    </reaction>
</comment>
<evidence type="ECO:0000256" key="10">
    <source>
        <dbReference type="HAMAP-Rule" id="MF_00318"/>
    </source>
</evidence>
<evidence type="ECO:0000313" key="16">
    <source>
        <dbReference type="EMBL" id="OEO29234.1"/>
    </source>
</evidence>
<dbReference type="Pfam" id="PF00113">
    <property type="entry name" value="Enolase_C"/>
    <property type="match status" value="1"/>
</dbReference>
<evidence type="ECO:0000256" key="8">
    <source>
        <dbReference type="ARBA" id="ARBA00023239"/>
    </source>
</evidence>
<evidence type="ECO:0000256" key="12">
    <source>
        <dbReference type="PIRSR" id="PIRSR001400-3"/>
    </source>
</evidence>
<dbReference type="Proteomes" id="UP000095463">
    <property type="component" value="Unassembled WGS sequence"/>
</dbReference>
<evidence type="ECO:0000259" key="14">
    <source>
        <dbReference type="SMART" id="SM01192"/>
    </source>
</evidence>
<keyword evidence="17" id="KW-1185">Reference proteome</keyword>
<accession>A0A1E5XL55</accession>
<dbReference type="Gene3D" id="3.20.20.120">
    <property type="entry name" value="Enolase-like C-terminal domain"/>
    <property type="match status" value="1"/>
</dbReference>
<dbReference type="PRINTS" id="PR00148">
    <property type="entry name" value="ENOLASE"/>
</dbReference>
<evidence type="ECO:0000256" key="9">
    <source>
        <dbReference type="ARBA" id="ARBA00045763"/>
    </source>
</evidence>
<feature type="binding site" evidence="10 12">
    <location>
        <position position="289"/>
    </location>
    <ligand>
        <name>Mg(2+)</name>
        <dbReference type="ChEBI" id="CHEBI:18420"/>
    </ligand>
</feature>
<evidence type="ECO:0000256" key="13">
    <source>
        <dbReference type="SAM" id="MobiDB-lite"/>
    </source>
</evidence>
<dbReference type="GO" id="GO:0000015">
    <property type="term" value="C:phosphopyruvate hydratase complex"/>
    <property type="evidence" value="ECO:0007669"/>
    <property type="project" value="InterPro"/>
</dbReference>
<dbReference type="PANTHER" id="PTHR11902">
    <property type="entry name" value="ENOLASE"/>
    <property type="match status" value="1"/>
</dbReference>
<comment type="similarity">
    <text evidence="2 10">Belongs to the enolase family.</text>
</comment>
<gene>
    <name evidence="10" type="primary">eno</name>
    <name evidence="16" type="ORF">VW23_002280</name>
</gene>
<dbReference type="GO" id="GO:0004634">
    <property type="term" value="F:phosphopyruvate hydratase activity"/>
    <property type="evidence" value="ECO:0007669"/>
    <property type="project" value="UniProtKB-UniRule"/>
</dbReference>
<feature type="active site" description="Proton donor" evidence="10 11">
    <location>
        <position position="209"/>
    </location>
</feature>
<dbReference type="UniPathway" id="UPA00109">
    <property type="reaction ID" value="UER00187"/>
</dbReference>
<evidence type="ECO:0000256" key="7">
    <source>
        <dbReference type="ARBA" id="ARBA00023152"/>
    </source>
</evidence>
<dbReference type="InterPro" id="IPR000941">
    <property type="entry name" value="Enolase"/>
</dbReference>
<comment type="cofactor">
    <cofactor evidence="12">
        <name>Mg(2+)</name>
        <dbReference type="ChEBI" id="CHEBI:18420"/>
    </cofactor>
    <text evidence="12">Mg(2+) is required for catalysis and for stabilizing the dimer.</text>
</comment>
<dbReference type="EMBL" id="LAJE02000301">
    <property type="protein sequence ID" value="OEO29234.1"/>
    <property type="molecule type" value="Genomic_DNA"/>
</dbReference>
<keyword evidence="8 10" id="KW-0456">Lyase</keyword>
<keyword evidence="10" id="KW-0963">Cytoplasm</keyword>
<feature type="binding site" evidence="10">
    <location>
        <position position="392"/>
    </location>
    <ligand>
        <name>(2R)-2-phosphoglycerate</name>
        <dbReference type="ChEBI" id="CHEBI:58289"/>
    </ligand>
</feature>
<feature type="binding site" evidence="10 12">
    <location>
        <position position="316"/>
    </location>
    <ligand>
        <name>Mg(2+)</name>
        <dbReference type="ChEBI" id="CHEBI:18420"/>
    </ligand>
</feature>
<feature type="binding site" evidence="10">
    <location>
        <position position="167"/>
    </location>
    <ligand>
        <name>(2R)-2-phosphoglycerate</name>
        <dbReference type="ChEBI" id="CHEBI:58289"/>
    </ligand>
</feature>
<dbReference type="PANTHER" id="PTHR11902:SF1">
    <property type="entry name" value="ENOLASE"/>
    <property type="match status" value="1"/>
</dbReference>
<evidence type="ECO:0000256" key="4">
    <source>
        <dbReference type="ARBA" id="ARBA00017068"/>
    </source>
</evidence>
<comment type="function">
    <text evidence="9 10">Catalyzes the reversible conversion of 2-phosphoglycerate (2-PG) into phosphoenolpyruvate (PEP). It is essential for the degradation of carbohydrates via glycolysis.</text>
</comment>
<feature type="region of interest" description="Disordered" evidence="13">
    <location>
        <begin position="34"/>
        <end position="55"/>
    </location>
</feature>
<dbReference type="AlphaFoldDB" id="A0A1E5XL55"/>
<dbReference type="NCBIfam" id="TIGR01060">
    <property type="entry name" value="eno"/>
    <property type="match status" value="1"/>
</dbReference>
<comment type="cofactor">
    <cofactor evidence="10">
        <name>Mg(2+)</name>
        <dbReference type="ChEBI" id="CHEBI:18420"/>
    </cofactor>
    <text evidence="10">Binds a second Mg(2+) ion via substrate during catalysis.</text>
</comment>
<dbReference type="SUPFAM" id="SSF51604">
    <property type="entry name" value="Enolase C-terminal domain-like"/>
    <property type="match status" value="1"/>
</dbReference>
<comment type="subcellular location">
    <subcellularLocation>
        <location evidence="10">Cytoplasm</location>
    </subcellularLocation>
    <subcellularLocation>
        <location evidence="10">Secreted</location>
    </subcellularLocation>
    <subcellularLocation>
        <location evidence="10">Cell surface</location>
    </subcellularLocation>
    <text evidence="10">Fractions of enolase are present in both the cytoplasm and on the cell surface.</text>
</comment>
<evidence type="ECO:0000259" key="15">
    <source>
        <dbReference type="SMART" id="SM01193"/>
    </source>
</evidence>
<evidence type="ECO:0000256" key="2">
    <source>
        <dbReference type="ARBA" id="ARBA00009604"/>
    </source>
</evidence>
<dbReference type="GO" id="GO:0005576">
    <property type="term" value="C:extracellular region"/>
    <property type="evidence" value="ECO:0007669"/>
    <property type="project" value="UniProtKB-SubCell"/>
</dbReference>
<sequence>MSAIKTILGRQVWDSRGRPTVEVEITLESGATGRAIAPSGASTGSREALDKRDGGKRLGGYGVNGALAAVNGEIQGRLKGLDALDQAAADRAMIELDGTPQKTRLGGNAIVATSSAIAWAAAAEQRIPLWQHLRRLSNLDPEAQHIPAPMIQIFGGGRHAGNRIDIQDFLILAVGAQSFVEATEQIAEVYMAASKAMVQSGKLNGVADEGGVWPDFTANEDGLELLTRAIETAGLRPGVDIGIALDVAATSFYADGAYRLALDGKALSTLEMIELLQSWVAAYPIVSLEDPLAEDDDEGFAEITRRLGKSIQIVGDDYLTSSESRVALAAAQGCCNSVLLKSNQCGTLTELIAASTRARAVGWNTIQSGRSGESEDVTLSHLAVGLMSDQIKVGSMTRSERTAKWNEVIRIEGYYVAPRYWRFTIPPL</sequence>
<dbReference type="GO" id="GO:0006096">
    <property type="term" value="P:glycolytic process"/>
    <property type="evidence" value="ECO:0007669"/>
    <property type="project" value="UniProtKB-UniRule"/>
</dbReference>
<evidence type="ECO:0000256" key="11">
    <source>
        <dbReference type="PIRSR" id="PIRSR001400-1"/>
    </source>
</evidence>
<protein>
    <recommendedName>
        <fullName evidence="4 10">Enolase</fullName>
        <ecNumber evidence="3 10">4.2.1.11</ecNumber>
    </recommendedName>
    <alternativeName>
        <fullName evidence="10">2-phospho-D-glycerate hydro-lyase</fullName>
    </alternativeName>
    <alternativeName>
        <fullName evidence="10">2-phosphoglycerate dehydratase</fullName>
    </alternativeName>
</protein>
<keyword evidence="5 10" id="KW-0964">Secreted</keyword>
<dbReference type="CDD" id="cd03313">
    <property type="entry name" value="enolase"/>
    <property type="match status" value="1"/>
</dbReference>
<dbReference type="InterPro" id="IPR036849">
    <property type="entry name" value="Enolase-like_C_sf"/>
</dbReference>
<evidence type="ECO:0000313" key="17">
    <source>
        <dbReference type="Proteomes" id="UP000095463"/>
    </source>
</evidence>